<protein>
    <submittedName>
        <fullName evidence="7">Disulfide bond formation protein DsbB</fullName>
    </submittedName>
</protein>
<accession>A0A1M7ZFG6</accession>
<sequence length="202" mass="20434">MSPSLSRTLNILGLLAVGAVLLIGFAAQLLNGELPCPLCLLQRSAFAAVMVGLALNVRFGPRPSHYGIVILSALVGAAISTRQTLLHIVPGTGTFGDAILGLHFYTWALVLFMAIVLGSAAMLLFDRQFAPIPAGAKMGLLGVVALVLAFAMSFGNGVSTVLECAGGLCPDNPEGYILLQGASPSDATPPPAAATAPAPGGG</sequence>
<organism evidence="7 8">
    <name type="scientific">Pseudoxanthobacter soli DSM 19599</name>
    <dbReference type="NCBI Taxonomy" id="1123029"/>
    <lineage>
        <taxon>Bacteria</taxon>
        <taxon>Pseudomonadati</taxon>
        <taxon>Pseudomonadota</taxon>
        <taxon>Alphaproteobacteria</taxon>
        <taxon>Hyphomicrobiales</taxon>
        <taxon>Segnochrobactraceae</taxon>
        <taxon>Pseudoxanthobacter</taxon>
    </lineage>
</organism>
<keyword evidence="8" id="KW-1185">Reference proteome</keyword>
<feature type="transmembrane region" description="Helical" evidence="6">
    <location>
        <begin position="42"/>
        <end position="59"/>
    </location>
</feature>
<evidence type="ECO:0000256" key="6">
    <source>
        <dbReference type="SAM" id="Phobius"/>
    </source>
</evidence>
<comment type="subcellular location">
    <subcellularLocation>
        <location evidence="1">Membrane</location>
        <topology evidence="1">Multi-pass membrane protein</topology>
    </subcellularLocation>
</comment>
<feature type="compositionally biased region" description="Low complexity" evidence="5">
    <location>
        <begin position="193"/>
        <end position="202"/>
    </location>
</feature>
<dbReference type="InterPro" id="IPR003752">
    <property type="entry name" value="DiS_bond_form_DsbB/BdbC"/>
</dbReference>
<dbReference type="Proteomes" id="UP000186406">
    <property type="component" value="Unassembled WGS sequence"/>
</dbReference>
<dbReference type="Pfam" id="PF02600">
    <property type="entry name" value="DsbB"/>
    <property type="match status" value="1"/>
</dbReference>
<evidence type="ECO:0000256" key="2">
    <source>
        <dbReference type="ARBA" id="ARBA00022692"/>
    </source>
</evidence>
<evidence type="ECO:0000313" key="8">
    <source>
        <dbReference type="Proteomes" id="UP000186406"/>
    </source>
</evidence>
<reference evidence="7 8" key="1">
    <citation type="submission" date="2016-12" db="EMBL/GenBank/DDBJ databases">
        <authorList>
            <person name="Song W.-J."/>
            <person name="Kurnit D.M."/>
        </authorList>
    </citation>
    <scope>NUCLEOTIDE SEQUENCE [LARGE SCALE GENOMIC DNA]</scope>
    <source>
        <strain evidence="7 8">DSM 19599</strain>
    </source>
</reference>
<keyword evidence="3 6" id="KW-1133">Transmembrane helix</keyword>
<dbReference type="GO" id="GO:0006457">
    <property type="term" value="P:protein folding"/>
    <property type="evidence" value="ECO:0007669"/>
    <property type="project" value="InterPro"/>
</dbReference>
<proteinExistence type="predicted"/>
<dbReference type="GO" id="GO:0015035">
    <property type="term" value="F:protein-disulfide reductase activity"/>
    <property type="evidence" value="ECO:0007669"/>
    <property type="project" value="InterPro"/>
</dbReference>
<evidence type="ECO:0000313" key="7">
    <source>
        <dbReference type="EMBL" id="SHO63618.1"/>
    </source>
</evidence>
<dbReference type="Gene3D" id="1.20.1550.10">
    <property type="entry name" value="DsbB-like"/>
    <property type="match status" value="1"/>
</dbReference>
<evidence type="ECO:0000256" key="4">
    <source>
        <dbReference type="ARBA" id="ARBA00023136"/>
    </source>
</evidence>
<dbReference type="GO" id="GO:0016020">
    <property type="term" value="C:membrane"/>
    <property type="evidence" value="ECO:0007669"/>
    <property type="project" value="UniProtKB-SubCell"/>
</dbReference>
<evidence type="ECO:0000256" key="1">
    <source>
        <dbReference type="ARBA" id="ARBA00004141"/>
    </source>
</evidence>
<dbReference type="InterPro" id="IPR023380">
    <property type="entry name" value="DsbB-like_sf"/>
</dbReference>
<feature type="region of interest" description="Disordered" evidence="5">
    <location>
        <begin position="182"/>
        <end position="202"/>
    </location>
</feature>
<dbReference type="RefSeq" id="WP_073627000.1">
    <property type="nucleotide sequence ID" value="NZ_FRXO01000002.1"/>
</dbReference>
<keyword evidence="4 6" id="KW-0472">Membrane</keyword>
<dbReference type="EMBL" id="FRXO01000002">
    <property type="protein sequence ID" value="SHO63618.1"/>
    <property type="molecule type" value="Genomic_DNA"/>
</dbReference>
<dbReference type="SUPFAM" id="SSF158442">
    <property type="entry name" value="DsbB-like"/>
    <property type="match status" value="1"/>
</dbReference>
<feature type="transmembrane region" description="Helical" evidence="6">
    <location>
        <begin position="66"/>
        <end position="85"/>
    </location>
</feature>
<feature type="transmembrane region" description="Helical" evidence="6">
    <location>
        <begin position="105"/>
        <end position="125"/>
    </location>
</feature>
<name>A0A1M7ZFG6_9HYPH</name>
<gene>
    <name evidence="7" type="ORF">SAMN02745172_01484</name>
</gene>
<keyword evidence="2 6" id="KW-0812">Transmembrane</keyword>
<evidence type="ECO:0000256" key="3">
    <source>
        <dbReference type="ARBA" id="ARBA00022989"/>
    </source>
</evidence>
<feature type="transmembrane region" description="Helical" evidence="6">
    <location>
        <begin position="137"/>
        <end position="155"/>
    </location>
</feature>
<dbReference type="OrthoDB" id="3711263at2"/>
<dbReference type="STRING" id="1123029.SAMN02745172_01484"/>
<dbReference type="AlphaFoldDB" id="A0A1M7ZFG6"/>
<evidence type="ECO:0000256" key="5">
    <source>
        <dbReference type="SAM" id="MobiDB-lite"/>
    </source>
</evidence>